<evidence type="ECO:0000256" key="1">
    <source>
        <dbReference type="SAM" id="Phobius"/>
    </source>
</evidence>
<evidence type="ECO:0000313" key="3">
    <source>
        <dbReference type="EMBL" id="MBD8868109.1"/>
    </source>
</evidence>
<dbReference type="SUPFAM" id="SSF50242">
    <property type="entry name" value="TIMP-like"/>
    <property type="match status" value="1"/>
</dbReference>
<feature type="transmembrane region" description="Helical" evidence="1">
    <location>
        <begin position="180"/>
        <end position="200"/>
    </location>
</feature>
<dbReference type="Proteomes" id="UP000616839">
    <property type="component" value="Unassembled WGS sequence"/>
</dbReference>
<keyword evidence="4" id="KW-1185">Reference proteome</keyword>
<sequence>METRVPRFVALLMLTLGSVLGSAAPAHAACNEPERSFPAQLRDADSVFSGTVTQVVGDRTDPDERLVYVVNVKRVYQGRIAGETTVRSPSTAADCGLRNIQKGERYVFLAGSANDGGVVDAFSNEGTRPQRPAVMDTVTRVLGQGEPPMAPTQAEIERDREASLTQLDDSTAPGLATTSLPGVGLAVLGLLVLGMARVLGRRRG</sequence>
<evidence type="ECO:0000256" key="2">
    <source>
        <dbReference type="SAM" id="SignalP"/>
    </source>
</evidence>
<accession>A0A927Q072</accession>
<feature type="signal peptide" evidence="2">
    <location>
        <begin position="1"/>
        <end position="28"/>
    </location>
</feature>
<proteinExistence type="predicted"/>
<keyword evidence="2" id="KW-0732">Signal</keyword>
<name>A0A927Q072_9ACTN</name>
<keyword evidence="1" id="KW-0472">Membrane</keyword>
<dbReference type="AlphaFoldDB" id="A0A927Q072"/>
<keyword evidence="1" id="KW-1133">Transmembrane helix</keyword>
<dbReference type="RefSeq" id="WP_192139492.1">
    <property type="nucleotide sequence ID" value="NZ_JACYXZ010000001.1"/>
</dbReference>
<reference evidence="3" key="1">
    <citation type="submission" date="2020-09" db="EMBL/GenBank/DDBJ databases">
        <title>Nocardioides sp. strain MJB4 16S ribosomal RNA gene Genome sequencing and assembly.</title>
        <authorList>
            <person name="Kim I."/>
        </authorList>
    </citation>
    <scope>NUCLEOTIDE SEQUENCE</scope>
    <source>
        <strain evidence="3">MJB4</strain>
    </source>
</reference>
<dbReference type="Gene3D" id="2.40.50.120">
    <property type="match status" value="1"/>
</dbReference>
<dbReference type="InterPro" id="IPR008993">
    <property type="entry name" value="TIMP-like_OB-fold"/>
</dbReference>
<evidence type="ECO:0000313" key="4">
    <source>
        <dbReference type="Proteomes" id="UP000616839"/>
    </source>
</evidence>
<protein>
    <recommendedName>
        <fullName evidence="5">Netrin module non-TIMP type domain-containing protein</fullName>
    </recommendedName>
</protein>
<dbReference type="EMBL" id="JACYXZ010000001">
    <property type="protein sequence ID" value="MBD8868109.1"/>
    <property type="molecule type" value="Genomic_DNA"/>
</dbReference>
<organism evidence="3 4">
    <name type="scientific">Nocardioides donggukensis</name>
    <dbReference type="NCBI Taxonomy" id="2774019"/>
    <lineage>
        <taxon>Bacteria</taxon>
        <taxon>Bacillati</taxon>
        <taxon>Actinomycetota</taxon>
        <taxon>Actinomycetes</taxon>
        <taxon>Propionibacteriales</taxon>
        <taxon>Nocardioidaceae</taxon>
        <taxon>Nocardioides</taxon>
    </lineage>
</organism>
<gene>
    <name evidence="3" type="ORF">IE331_00580</name>
</gene>
<keyword evidence="1" id="KW-0812">Transmembrane</keyword>
<feature type="chain" id="PRO_5037634600" description="Netrin module non-TIMP type domain-containing protein" evidence="2">
    <location>
        <begin position="29"/>
        <end position="204"/>
    </location>
</feature>
<comment type="caution">
    <text evidence="3">The sequence shown here is derived from an EMBL/GenBank/DDBJ whole genome shotgun (WGS) entry which is preliminary data.</text>
</comment>
<evidence type="ECO:0008006" key="5">
    <source>
        <dbReference type="Google" id="ProtNLM"/>
    </source>
</evidence>